<evidence type="ECO:0000313" key="3">
    <source>
        <dbReference type="Proteomes" id="UP000019141"/>
    </source>
</evidence>
<comment type="caution">
    <text evidence="2">The sequence shown here is derived from an EMBL/GenBank/DDBJ whole genome shotgun (WGS) entry which is preliminary data.</text>
</comment>
<organism evidence="2 3">
    <name type="scientific">Entotheonella factor</name>
    <dbReference type="NCBI Taxonomy" id="1429438"/>
    <lineage>
        <taxon>Bacteria</taxon>
        <taxon>Pseudomonadati</taxon>
        <taxon>Nitrospinota/Tectimicrobiota group</taxon>
        <taxon>Candidatus Tectimicrobiota</taxon>
        <taxon>Candidatus Entotheonellia</taxon>
        <taxon>Candidatus Entotheonellales</taxon>
        <taxon>Candidatus Entotheonellaceae</taxon>
        <taxon>Candidatus Entotheonella</taxon>
    </lineage>
</organism>
<dbReference type="HOGENOM" id="CLU_053106_0_0_7"/>
<dbReference type="AlphaFoldDB" id="W4LDQ0"/>
<dbReference type="Pfam" id="PF07355">
    <property type="entry name" value="GRDB"/>
    <property type="match status" value="1"/>
</dbReference>
<evidence type="ECO:0008006" key="4">
    <source>
        <dbReference type="Google" id="ProtNLM"/>
    </source>
</evidence>
<dbReference type="GO" id="GO:0050485">
    <property type="term" value="F:oxidoreductase activity, acting on X-H and Y-H to form an X-Y bond, with a disulfide as acceptor"/>
    <property type="evidence" value="ECO:0007669"/>
    <property type="project" value="InterPro"/>
</dbReference>
<proteinExistence type="predicted"/>
<keyword evidence="1" id="KW-0560">Oxidoreductase</keyword>
<dbReference type="Proteomes" id="UP000019141">
    <property type="component" value="Unassembled WGS sequence"/>
</dbReference>
<protein>
    <recommendedName>
        <fullName evidence="4">Beta-aspartate methyltransferase</fullName>
    </recommendedName>
</protein>
<dbReference type="InterPro" id="IPR010187">
    <property type="entry name" value="Various_sel_PB"/>
</dbReference>
<evidence type="ECO:0000313" key="2">
    <source>
        <dbReference type="EMBL" id="ETW95441.1"/>
    </source>
</evidence>
<dbReference type="EMBL" id="AZHW01000916">
    <property type="protein sequence ID" value="ETW95441.1"/>
    <property type="molecule type" value="Genomic_DNA"/>
</dbReference>
<name>W4LDQ0_ENTF1</name>
<dbReference type="NCBIfam" id="TIGR01918">
    <property type="entry name" value="various_sel_PB"/>
    <property type="match status" value="1"/>
</dbReference>
<reference evidence="2 3" key="1">
    <citation type="journal article" date="2014" name="Nature">
        <title>An environmental bacterial taxon with a large and distinct metabolic repertoire.</title>
        <authorList>
            <person name="Wilson M.C."/>
            <person name="Mori T."/>
            <person name="Ruckert C."/>
            <person name="Uria A.R."/>
            <person name="Helf M.J."/>
            <person name="Takada K."/>
            <person name="Gernert C."/>
            <person name="Steffens U.A."/>
            <person name="Heycke N."/>
            <person name="Schmitt S."/>
            <person name="Rinke C."/>
            <person name="Helfrich E.J."/>
            <person name="Brachmann A.O."/>
            <person name="Gurgui C."/>
            <person name="Wakimoto T."/>
            <person name="Kracht M."/>
            <person name="Crusemann M."/>
            <person name="Hentschel U."/>
            <person name="Abe I."/>
            <person name="Matsunaga S."/>
            <person name="Kalinowski J."/>
            <person name="Takeyama H."/>
            <person name="Piel J."/>
        </authorList>
    </citation>
    <scope>NUCLEOTIDE SEQUENCE [LARGE SCALE GENOMIC DNA]</scope>
    <source>
        <strain evidence="3">TSY1</strain>
    </source>
</reference>
<sequence>MQEPLRVVHYVNQFFGGIGGEEAANTEVSVVEGAVGSGRALQQALGDQGTVVKTIICGDNYANDRFEEAWAALETELRSLQPDVLIAGPAFGSGRYGASCTQVCKLAGEMEIAALTGMHPDNPGAVSALPDVYVVPTGETSADMQQALAGMTRLAVKLGRGETLGPAEHEGYLPRGIRRIYDRQELGYKRALSMLVSKLQGEPFVTEVPIHEPERVTPAMPIADLSEAKIAIVTTGGLVRKGNPDRQVAANATRYYRHSVAELRSLSGSDWEAYHAGYFNHIVNSNPNYILPLNFLRDLQDAGVIDDVFEWIYALPGVSTPVAISQQMGQTIAKDLQDAQVTGCLLVST</sequence>
<gene>
    <name evidence="2" type="ORF">ETSY1_30615</name>
</gene>
<keyword evidence="3" id="KW-1185">Reference proteome</keyword>
<evidence type="ECO:0000256" key="1">
    <source>
        <dbReference type="ARBA" id="ARBA00023002"/>
    </source>
</evidence>
<accession>W4LDQ0</accession>